<evidence type="ECO:0000256" key="1">
    <source>
        <dbReference type="SAM" id="MobiDB-lite"/>
    </source>
</evidence>
<evidence type="ECO:0000313" key="2">
    <source>
        <dbReference type="EMBL" id="EFE05533.1"/>
    </source>
</evidence>
<accession>D4BKV7</accession>
<reference evidence="2 3" key="1">
    <citation type="submission" date="2010-02" db="EMBL/GenBank/DDBJ databases">
        <authorList>
            <person name="Weinstock G."/>
            <person name="Sodergren E."/>
            <person name="Clifton S."/>
            <person name="Fulton L."/>
            <person name="Fulton B."/>
            <person name="Courtney L."/>
            <person name="Fronick C."/>
            <person name="Harrison M."/>
            <person name="Strong C."/>
            <person name="Farmer C."/>
            <person name="Delahaunty K."/>
            <person name="Markovic C."/>
            <person name="Hall O."/>
            <person name="Minx P."/>
            <person name="Tomlinson C."/>
            <person name="Mitreva M."/>
            <person name="Nelson J."/>
            <person name="Hou S."/>
            <person name="Wollam A."/>
            <person name="Pepin K.H."/>
            <person name="Johnson M."/>
            <person name="Bhonagiri V."/>
            <person name="Zhang X."/>
            <person name="Suruliraj S."/>
            <person name="Warren W."/>
            <person name="Chinwalla A."/>
            <person name="Mardis E.R."/>
            <person name="Wilson R.K."/>
        </authorList>
    </citation>
    <scope>NUCLEOTIDE SEQUENCE [LARGE SCALE GENOMIC DNA]</scope>
    <source>
        <strain evidence="2 3">ATCC 29220</strain>
    </source>
</reference>
<organism evidence="2 3">
    <name type="scientific">Citrobacter youngae ATCC 29220</name>
    <dbReference type="NCBI Taxonomy" id="500640"/>
    <lineage>
        <taxon>Bacteria</taxon>
        <taxon>Pseudomonadati</taxon>
        <taxon>Pseudomonadota</taxon>
        <taxon>Gammaproteobacteria</taxon>
        <taxon>Enterobacterales</taxon>
        <taxon>Enterobacteriaceae</taxon>
        <taxon>Citrobacter</taxon>
        <taxon>Citrobacter freundii complex</taxon>
    </lineage>
</organism>
<protein>
    <recommendedName>
        <fullName evidence="4">Lipoprotein</fullName>
    </recommendedName>
</protein>
<dbReference type="AlphaFoldDB" id="D4BKV7"/>
<proteinExistence type="predicted"/>
<sequence length="39" mass="4149">MRTSVNARSPGAQSLPGLLYGCRPDKAFMPPSGNLQTTQ</sequence>
<comment type="caution">
    <text evidence="2">The sequence shown here is derived from an EMBL/GenBank/DDBJ whole genome shotgun (WGS) entry which is preliminary data.</text>
</comment>
<dbReference type="Proteomes" id="UP000003880">
    <property type="component" value="Unassembled WGS sequence"/>
</dbReference>
<evidence type="ECO:0008006" key="4">
    <source>
        <dbReference type="Google" id="ProtNLM"/>
    </source>
</evidence>
<dbReference type="EMBL" id="ABWL02000036">
    <property type="protein sequence ID" value="EFE05533.1"/>
    <property type="molecule type" value="Genomic_DNA"/>
</dbReference>
<dbReference type="PROSITE" id="PS51257">
    <property type="entry name" value="PROKAR_LIPOPROTEIN"/>
    <property type="match status" value="1"/>
</dbReference>
<evidence type="ECO:0000313" key="3">
    <source>
        <dbReference type="Proteomes" id="UP000003880"/>
    </source>
</evidence>
<dbReference type="HOGENOM" id="CLU_3307034_0_0_6"/>
<gene>
    <name evidence="2" type="ORF">CIT292_11187</name>
</gene>
<name>D4BKV7_9ENTR</name>
<feature type="region of interest" description="Disordered" evidence="1">
    <location>
        <begin position="1"/>
        <end position="39"/>
    </location>
</feature>